<feature type="domain" description="Sulfotransferase" evidence="3">
    <location>
        <begin position="5"/>
        <end position="188"/>
    </location>
</feature>
<keyword evidence="2" id="KW-0325">Glycoprotein</keyword>
<dbReference type="SUPFAM" id="SSF52540">
    <property type="entry name" value="P-loop containing nucleoside triphosphate hydrolases"/>
    <property type="match status" value="1"/>
</dbReference>
<dbReference type="InterPro" id="IPR027417">
    <property type="entry name" value="P-loop_NTPase"/>
</dbReference>
<dbReference type="InterPro" id="IPR000863">
    <property type="entry name" value="Sulfotransferase_dom"/>
</dbReference>
<dbReference type="PANTHER" id="PTHR10605:SF56">
    <property type="entry name" value="BIFUNCTIONAL HEPARAN SULFATE N-DEACETYLASE_N-SULFOTRANSFERASE"/>
    <property type="match status" value="1"/>
</dbReference>
<protein>
    <submittedName>
        <fullName evidence="4">Sulfotransferase domain protein</fullName>
    </submittedName>
</protein>
<reference evidence="4 5" key="1">
    <citation type="submission" date="2019-02" db="EMBL/GenBank/DDBJ databases">
        <title>Deep-cultivation of Planctomycetes and their phenomic and genomic characterization uncovers novel biology.</title>
        <authorList>
            <person name="Wiegand S."/>
            <person name="Jogler M."/>
            <person name="Boedeker C."/>
            <person name="Pinto D."/>
            <person name="Vollmers J."/>
            <person name="Rivas-Marin E."/>
            <person name="Kohn T."/>
            <person name="Peeters S.H."/>
            <person name="Heuer A."/>
            <person name="Rast P."/>
            <person name="Oberbeckmann S."/>
            <person name="Bunk B."/>
            <person name="Jeske O."/>
            <person name="Meyerdierks A."/>
            <person name="Storesund J.E."/>
            <person name="Kallscheuer N."/>
            <person name="Luecker S."/>
            <person name="Lage O.M."/>
            <person name="Pohl T."/>
            <person name="Merkel B.J."/>
            <person name="Hornburger P."/>
            <person name="Mueller R.-W."/>
            <person name="Bruemmer F."/>
            <person name="Labrenz M."/>
            <person name="Spormann A.M."/>
            <person name="Op Den Camp H."/>
            <person name="Overmann J."/>
            <person name="Amann R."/>
            <person name="Jetten M.S.M."/>
            <person name="Mascher T."/>
            <person name="Medema M.H."/>
            <person name="Devos D.P."/>
            <person name="Kaster A.-K."/>
            <person name="Ovreas L."/>
            <person name="Rohde M."/>
            <person name="Galperin M.Y."/>
            <person name="Jogler C."/>
        </authorList>
    </citation>
    <scope>NUCLEOTIDE SEQUENCE [LARGE SCALE GENOMIC DNA]</scope>
    <source>
        <strain evidence="4 5">CA13</strain>
    </source>
</reference>
<dbReference type="AlphaFoldDB" id="A0A5C5YZX7"/>
<evidence type="ECO:0000256" key="1">
    <source>
        <dbReference type="ARBA" id="ARBA00022679"/>
    </source>
</evidence>
<accession>A0A5C5YZX7</accession>
<evidence type="ECO:0000256" key="2">
    <source>
        <dbReference type="ARBA" id="ARBA00023180"/>
    </source>
</evidence>
<sequence length="297" mass="34054">MTLPSFLIVGAMKAGTTTLYDDLNSHSQIFMPEVKEPDALISDEIYGDSVRKKYAQLFDDCPLGCISGEASTTYSKLPTYKRVPERAKQVLGDDLRIIYIVRDPLLRATSHHAYLHRRGYVQQDANHAIANDRTYIDYSNYAMQLSSWMNHFPREQVLVIQFERYIANREEQLSGVCRFLELDLDEKVAIDSQGSNQTKELSPLPPYLRAIRESSLYLRLHAMLPGKGRSKMGWLRKKLSGYDPPPAIPFDASNVVLIQEELHDSTCEFIDEWGLDESLWGVFFNREIRPFPNANLD</sequence>
<name>A0A5C5YZX7_9BACT</name>
<dbReference type="PANTHER" id="PTHR10605">
    <property type="entry name" value="HEPARAN SULFATE SULFOTRANSFERASE"/>
    <property type="match status" value="1"/>
</dbReference>
<evidence type="ECO:0000313" key="4">
    <source>
        <dbReference type="EMBL" id="TWT80131.1"/>
    </source>
</evidence>
<dbReference type="EMBL" id="SJPJ01000001">
    <property type="protein sequence ID" value="TWT80131.1"/>
    <property type="molecule type" value="Genomic_DNA"/>
</dbReference>
<evidence type="ECO:0000259" key="3">
    <source>
        <dbReference type="Pfam" id="PF00685"/>
    </source>
</evidence>
<gene>
    <name evidence="4" type="ORF">CA13_15440</name>
</gene>
<keyword evidence="5" id="KW-1185">Reference proteome</keyword>
<evidence type="ECO:0000313" key="5">
    <source>
        <dbReference type="Proteomes" id="UP000315010"/>
    </source>
</evidence>
<proteinExistence type="predicted"/>
<dbReference type="Proteomes" id="UP000315010">
    <property type="component" value="Unassembled WGS sequence"/>
</dbReference>
<dbReference type="Gene3D" id="3.40.50.300">
    <property type="entry name" value="P-loop containing nucleotide triphosphate hydrolases"/>
    <property type="match status" value="1"/>
</dbReference>
<keyword evidence="1 4" id="KW-0808">Transferase</keyword>
<comment type="caution">
    <text evidence="4">The sequence shown here is derived from an EMBL/GenBank/DDBJ whole genome shotgun (WGS) entry which is preliminary data.</text>
</comment>
<organism evidence="4 5">
    <name type="scientific">Novipirellula herctigrandis</name>
    <dbReference type="NCBI Taxonomy" id="2527986"/>
    <lineage>
        <taxon>Bacteria</taxon>
        <taxon>Pseudomonadati</taxon>
        <taxon>Planctomycetota</taxon>
        <taxon>Planctomycetia</taxon>
        <taxon>Pirellulales</taxon>
        <taxon>Pirellulaceae</taxon>
        <taxon>Novipirellula</taxon>
    </lineage>
</organism>
<dbReference type="InterPro" id="IPR037359">
    <property type="entry name" value="NST/OST"/>
</dbReference>
<dbReference type="Pfam" id="PF00685">
    <property type="entry name" value="Sulfotransfer_1"/>
    <property type="match status" value="1"/>
</dbReference>
<dbReference type="GO" id="GO:0008146">
    <property type="term" value="F:sulfotransferase activity"/>
    <property type="evidence" value="ECO:0007669"/>
    <property type="project" value="InterPro"/>
</dbReference>
<dbReference type="RefSeq" id="WP_419194025.1">
    <property type="nucleotide sequence ID" value="NZ_SJPJ01000001.1"/>
</dbReference>